<dbReference type="InterPro" id="IPR003675">
    <property type="entry name" value="Rce1/LyrA-like_dom"/>
</dbReference>
<dbReference type="GO" id="GO:0008237">
    <property type="term" value="F:metallopeptidase activity"/>
    <property type="evidence" value="ECO:0007669"/>
    <property type="project" value="UniProtKB-KW"/>
</dbReference>
<sequence length="77" mass="8923">MTLSFNSLVNLQVNCRSSFGNTNILLFLCQWLDYFLTGLFLGFIYKKYKNIWINISIHGTWNLIGAVMILTKIMLAK</sequence>
<accession>A0A395UZR4</accession>
<feature type="domain" description="CAAX prenyl protease 2/Lysostaphin resistance protein A-like" evidence="2">
    <location>
        <begin position="30"/>
        <end position="64"/>
    </location>
</feature>
<keyword evidence="3" id="KW-0378">Hydrolase</keyword>
<keyword evidence="3" id="KW-0645">Protease</keyword>
<dbReference type="GO" id="GO:0006508">
    <property type="term" value="P:proteolysis"/>
    <property type="evidence" value="ECO:0007669"/>
    <property type="project" value="UniProtKB-KW"/>
</dbReference>
<dbReference type="GO" id="GO:0080120">
    <property type="term" value="P:CAAX-box protein maturation"/>
    <property type="evidence" value="ECO:0007669"/>
    <property type="project" value="UniProtKB-ARBA"/>
</dbReference>
<evidence type="ECO:0000259" key="2">
    <source>
        <dbReference type="Pfam" id="PF02517"/>
    </source>
</evidence>
<proteinExistence type="predicted"/>
<dbReference type="Pfam" id="PF02517">
    <property type="entry name" value="Rce1-like"/>
    <property type="match status" value="1"/>
</dbReference>
<dbReference type="Proteomes" id="UP000266066">
    <property type="component" value="Unassembled WGS sequence"/>
</dbReference>
<keyword evidence="1" id="KW-0472">Membrane</keyword>
<evidence type="ECO:0000313" key="3">
    <source>
        <dbReference type="EMBL" id="RGR55903.1"/>
    </source>
</evidence>
<protein>
    <submittedName>
        <fullName evidence="3">CPBP family intramembrane metalloprotease</fullName>
    </submittedName>
</protein>
<dbReference type="AlphaFoldDB" id="A0A395UZR4"/>
<keyword evidence="3" id="KW-0482">Metalloprotease</keyword>
<name>A0A395UZR4_9FIRM</name>
<evidence type="ECO:0000313" key="4">
    <source>
        <dbReference type="Proteomes" id="UP000266066"/>
    </source>
</evidence>
<organism evidence="3 4">
    <name type="scientific">Agathobacter rectalis</name>
    <dbReference type="NCBI Taxonomy" id="39491"/>
    <lineage>
        <taxon>Bacteria</taxon>
        <taxon>Bacillati</taxon>
        <taxon>Bacillota</taxon>
        <taxon>Clostridia</taxon>
        <taxon>Lachnospirales</taxon>
        <taxon>Lachnospiraceae</taxon>
        <taxon>Agathobacter</taxon>
    </lineage>
</organism>
<reference evidence="3 4" key="1">
    <citation type="submission" date="2018-08" db="EMBL/GenBank/DDBJ databases">
        <title>A genome reference for cultivated species of the human gut microbiota.</title>
        <authorList>
            <person name="Zou Y."/>
            <person name="Xue W."/>
            <person name="Luo G."/>
        </authorList>
    </citation>
    <scope>NUCLEOTIDE SEQUENCE [LARGE SCALE GENOMIC DNA]</scope>
    <source>
        <strain evidence="3 4">AF25-15</strain>
    </source>
</reference>
<dbReference type="EMBL" id="QRUJ01000003">
    <property type="protein sequence ID" value="RGR55903.1"/>
    <property type="molecule type" value="Genomic_DNA"/>
</dbReference>
<keyword evidence="1" id="KW-1133">Transmembrane helix</keyword>
<keyword evidence="1" id="KW-0812">Transmembrane</keyword>
<dbReference type="RefSeq" id="WP_118391978.1">
    <property type="nucleotide sequence ID" value="NZ_QRUJ01000003.1"/>
</dbReference>
<gene>
    <name evidence="3" type="ORF">DWY38_04035</name>
</gene>
<feature type="transmembrane region" description="Helical" evidence="1">
    <location>
        <begin position="51"/>
        <end position="71"/>
    </location>
</feature>
<comment type="caution">
    <text evidence="3">The sequence shown here is derived from an EMBL/GenBank/DDBJ whole genome shotgun (WGS) entry which is preliminary data.</text>
</comment>
<feature type="transmembrane region" description="Helical" evidence="1">
    <location>
        <begin position="24"/>
        <end position="45"/>
    </location>
</feature>
<dbReference type="GO" id="GO:0004175">
    <property type="term" value="F:endopeptidase activity"/>
    <property type="evidence" value="ECO:0007669"/>
    <property type="project" value="UniProtKB-ARBA"/>
</dbReference>
<evidence type="ECO:0000256" key="1">
    <source>
        <dbReference type="SAM" id="Phobius"/>
    </source>
</evidence>